<keyword evidence="1" id="KW-0732">Signal</keyword>
<comment type="caution">
    <text evidence="2">The sequence shown here is derived from an EMBL/GenBank/DDBJ whole genome shotgun (WGS) entry which is preliminary data.</text>
</comment>
<dbReference type="EMBL" id="JAEPBG010000001">
    <property type="protein sequence ID" value="MBK4733673.1"/>
    <property type="molecule type" value="Genomic_DNA"/>
</dbReference>
<organism evidence="2 3">
    <name type="scientific">Noviherbaspirillum pedocola</name>
    <dbReference type="NCBI Taxonomy" id="2801341"/>
    <lineage>
        <taxon>Bacteria</taxon>
        <taxon>Pseudomonadati</taxon>
        <taxon>Pseudomonadota</taxon>
        <taxon>Betaproteobacteria</taxon>
        <taxon>Burkholderiales</taxon>
        <taxon>Oxalobacteraceae</taxon>
        <taxon>Noviherbaspirillum</taxon>
    </lineage>
</organism>
<feature type="chain" id="PRO_5037969421" evidence="1">
    <location>
        <begin position="34"/>
        <end position="688"/>
    </location>
</feature>
<dbReference type="RefSeq" id="WP_200590406.1">
    <property type="nucleotide sequence ID" value="NZ_JAEPBG010000001.1"/>
</dbReference>
<evidence type="ECO:0000256" key="1">
    <source>
        <dbReference type="SAM" id="SignalP"/>
    </source>
</evidence>
<keyword evidence="3" id="KW-1185">Reference proteome</keyword>
<dbReference type="AlphaFoldDB" id="A0A934SXQ2"/>
<feature type="signal peptide" evidence="1">
    <location>
        <begin position="1"/>
        <end position="33"/>
    </location>
</feature>
<proteinExistence type="predicted"/>
<name>A0A934SXQ2_9BURK</name>
<evidence type="ECO:0000313" key="2">
    <source>
        <dbReference type="EMBL" id="MBK4733673.1"/>
    </source>
</evidence>
<sequence>MRSHSFFPRIGIRACKLLVIFLAGLCLWACSGADDNATPAAPDNPAPVVKANTVSASVVEGDDIVAYVGNSAAITVAFSTADGVATALKLDAPAAPGWQSADGKLACDTVSATQPCRLRLRYAPDAPAASAPLTLTYTYTDSTGSARSSKVTVNYRALPANAATVTLNSAGTVKVIVGSAKIVTVSFSTNDGSAAGHLHADLTAALPAGWSTSTPVFDCASFGVGNACQLQLLYQPLASTEAASFDIPYAYVDSAGKAQSGKLTIAYVAPMPNAVYANVSPGVRIAVMPGASREVTFTFVPADDRSASAVKLADGARLPEGWSVKSSTLPCATAGPEGECQLVLNYAPTTSVPPQRLELGFDYVNANGQPQQGVARISYSSPAYAAYVADFGSSQNGGGPLQCEVTADGSLINCAKVASAWPAIGTSRIAINGGRAYVTTSAPSESNPRTISVCDVNIDGSLVNCTEAGARFDGIISFAALGQDVYLVSPIERINRITRCMMDDRGGVPEDGCRQLPFDITGLVVPSALTAFKSALYVASAIDRSDTGARLLRCVNDPNNVIRNLCQTFPAVYPQLVQSMAGASLSGGDYLYLLSSNLKTGALVKCTLAEDGSVSACDGGTVPPNLVASDLGPVSDIAISGKTAYLAVVQGNMKGILRCAINETNGDVSDCVAAGDTGATLPVGIALR</sequence>
<dbReference type="Proteomes" id="UP000622890">
    <property type="component" value="Unassembled WGS sequence"/>
</dbReference>
<accession>A0A934SXQ2</accession>
<reference evidence="2" key="1">
    <citation type="submission" date="2021-01" db="EMBL/GenBank/DDBJ databases">
        <title>Genome sequence of strain Noviherbaspirillum sp. DKR-6.</title>
        <authorList>
            <person name="Chaudhary D.K."/>
        </authorList>
    </citation>
    <scope>NUCLEOTIDE SEQUENCE</scope>
    <source>
        <strain evidence="2">DKR-6</strain>
    </source>
</reference>
<gene>
    <name evidence="2" type="ORF">JJB74_03505</name>
</gene>
<protein>
    <submittedName>
        <fullName evidence="2">Uncharacterized protein</fullName>
    </submittedName>
</protein>
<evidence type="ECO:0000313" key="3">
    <source>
        <dbReference type="Proteomes" id="UP000622890"/>
    </source>
</evidence>